<dbReference type="GO" id="GO:0045490">
    <property type="term" value="P:pectin catabolic process"/>
    <property type="evidence" value="ECO:0007669"/>
    <property type="project" value="UniProtKB-UniPathway"/>
</dbReference>
<evidence type="ECO:0000256" key="7">
    <source>
        <dbReference type="ARBA" id="ARBA00047928"/>
    </source>
</evidence>
<dbReference type="SUPFAM" id="SSF51126">
    <property type="entry name" value="Pectin lyase-like"/>
    <property type="match status" value="1"/>
</dbReference>
<dbReference type="OrthoDB" id="2019149at2759"/>
<feature type="domain" description="Pectinesterase catalytic" evidence="10">
    <location>
        <begin position="24"/>
        <end position="295"/>
    </location>
</feature>
<dbReference type="Pfam" id="PF01095">
    <property type="entry name" value="Pectinesterase"/>
    <property type="match status" value="1"/>
</dbReference>
<dbReference type="PANTHER" id="PTHR31321">
    <property type="entry name" value="ACYL-COA THIOESTER HYDROLASE YBHC-RELATED"/>
    <property type="match status" value="1"/>
</dbReference>
<comment type="function">
    <text evidence="8">Acts in the modification of cell walls via demethylesterification of cell wall pectin.</text>
</comment>
<organism evidence="11 12">
    <name type="scientific">Punica granatum</name>
    <name type="common">Pomegranate</name>
    <dbReference type="NCBI Taxonomy" id="22663"/>
    <lineage>
        <taxon>Eukaryota</taxon>
        <taxon>Viridiplantae</taxon>
        <taxon>Streptophyta</taxon>
        <taxon>Embryophyta</taxon>
        <taxon>Tracheophyta</taxon>
        <taxon>Spermatophyta</taxon>
        <taxon>Magnoliopsida</taxon>
        <taxon>eudicotyledons</taxon>
        <taxon>Gunneridae</taxon>
        <taxon>Pentapetalae</taxon>
        <taxon>rosids</taxon>
        <taxon>malvids</taxon>
        <taxon>Myrtales</taxon>
        <taxon>Lythraceae</taxon>
        <taxon>Punica</taxon>
    </lineage>
</organism>
<dbReference type="RefSeq" id="XP_031403765.1">
    <property type="nucleotide sequence ID" value="XM_031547905.1"/>
</dbReference>
<dbReference type="GeneID" id="116213092"/>
<name>A0A6P8E8Z6_PUNGR</name>
<feature type="signal peptide" evidence="9">
    <location>
        <begin position="1"/>
        <end position="16"/>
    </location>
</feature>
<evidence type="ECO:0000313" key="12">
    <source>
        <dbReference type="RefSeq" id="XP_031403765.1"/>
    </source>
</evidence>
<dbReference type="InterPro" id="IPR000070">
    <property type="entry name" value="Pectinesterase_cat"/>
</dbReference>
<proteinExistence type="inferred from homology"/>
<dbReference type="EC" id="3.1.1.11" evidence="3"/>
<evidence type="ECO:0000256" key="8">
    <source>
        <dbReference type="ARBA" id="ARBA00057335"/>
    </source>
</evidence>
<reference evidence="12" key="2">
    <citation type="submission" date="2025-08" db="UniProtKB">
        <authorList>
            <consortium name="RefSeq"/>
        </authorList>
    </citation>
    <scope>IDENTIFICATION</scope>
    <source>
        <tissue evidence="12">Leaf</tissue>
    </source>
</reference>
<protein>
    <recommendedName>
        <fullName evidence="3">pectinesterase</fullName>
        <ecNumber evidence="3">3.1.1.11</ecNumber>
    </recommendedName>
</protein>
<evidence type="ECO:0000256" key="4">
    <source>
        <dbReference type="ARBA" id="ARBA00022801"/>
    </source>
</evidence>
<dbReference type="Proteomes" id="UP000515151">
    <property type="component" value="Chromosome 7"/>
</dbReference>
<keyword evidence="6" id="KW-0325">Glycoprotein</keyword>
<comment type="similarity">
    <text evidence="2">Belongs to the pectinesterase family.</text>
</comment>
<keyword evidence="11" id="KW-1185">Reference proteome</keyword>
<dbReference type="FunFam" id="2.160.20.10:FF:000013">
    <property type="entry name" value="Pectinesterase"/>
    <property type="match status" value="1"/>
</dbReference>
<dbReference type="GO" id="GO:0030599">
    <property type="term" value="F:pectinesterase activity"/>
    <property type="evidence" value="ECO:0007669"/>
    <property type="project" value="UniProtKB-EC"/>
</dbReference>
<dbReference type="AlphaFoldDB" id="A0A6P8E8Z6"/>
<comment type="catalytic activity">
    <reaction evidence="7">
        <text>[(1-&gt;4)-alpha-D-galacturonosyl methyl ester](n) + n H2O = [(1-&gt;4)-alpha-D-galacturonosyl](n) + n methanol + n H(+)</text>
        <dbReference type="Rhea" id="RHEA:22380"/>
        <dbReference type="Rhea" id="RHEA-COMP:14570"/>
        <dbReference type="Rhea" id="RHEA-COMP:14573"/>
        <dbReference type="ChEBI" id="CHEBI:15377"/>
        <dbReference type="ChEBI" id="CHEBI:15378"/>
        <dbReference type="ChEBI" id="CHEBI:17790"/>
        <dbReference type="ChEBI" id="CHEBI:140522"/>
        <dbReference type="ChEBI" id="CHEBI:140523"/>
        <dbReference type="EC" id="3.1.1.11"/>
    </reaction>
</comment>
<evidence type="ECO:0000259" key="10">
    <source>
        <dbReference type="Pfam" id="PF01095"/>
    </source>
</evidence>
<accession>A0A6P8E8Z6</accession>
<evidence type="ECO:0000256" key="9">
    <source>
        <dbReference type="SAM" id="SignalP"/>
    </source>
</evidence>
<reference evidence="11" key="1">
    <citation type="journal article" date="2020" name="Plant Biotechnol. J.">
        <title>The pomegranate (Punica granatum L.) draft genome dissects genetic divergence between soft- and hard-seeded cultivars.</title>
        <authorList>
            <person name="Luo X."/>
            <person name="Li H."/>
            <person name="Wu Z."/>
            <person name="Yao W."/>
            <person name="Zhao P."/>
            <person name="Cao D."/>
            <person name="Yu H."/>
            <person name="Li K."/>
            <person name="Poudel K."/>
            <person name="Zhao D."/>
            <person name="Zhang F."/>
            <person name="Xia X."/>
            <person name="Chen L."/>
            <person name="Wang Q."/>
            <person name="Jing D."/>
            <person name="Cao S."/>
        </authorList>
    </citation>
    <scope>NUCLEOTIDE SEQUENCE [LARGE SCALE GENOMIC DNA]</scope>
    <source>
        <strain evidence="11">cv. Tunisia</strain>
    </source>
</reference>
<dbReference type="InterPro" id="IPR012334">
    <property type="entry name" value="Pectin_lyas_fold"/>
</dbReference>
<evidence type="ECO:0000313" key="11">
    <source>
        <dbReference type="Proteomes" id="UP000515151"/>
    </source>
</evidence>
<evidence type="ECO:0000256" key="3">
    <source>
        <dbReference type="ARBA" id="ARBA00013229"/>
    </source>
</evidence>
<evidence type="ECO:0000256" key="6">
    <source>
        <dbReference type="ARBA" id="ARBA00023180"/>
    </source>
</evidence>
<keyword evidence="5" id="KW-0063">Aspartyl esterase</keyword>
<keyword evidence="9" id="KW-0732">Signal</keyword>
<comment type="pathway">
    <text evidence="1">Glycan metabolism; pectin degradation; 2-dehydro-3-deoxy-D-gluconate from pectin: step 1/5.</text>
</comment>
<dbReference type="PANTHER" id="PTHR31321:SF85">
    <property type="entry name" value="PECTINESTERASE CATALYTIC DOMAIN-CONTAINING PROTEIN"/>
    <property type="match status" value="1"/>
</dbReference>
<gene>
    <name evidence="12" type="primary">LOC116213092</name>
</gene>
<feature type="chain" id="PRO_5027997220" description="pectinesterase" evidence="9">
    <location>
        <begin position="17"/>
        <end position="325"/>
    </location>
</feature>
<evidence type="ECO:0000256" key="1">
    <source>
        <dbReference type="ARBA" id="ARBA00005184"/>
    </source>
</evidence>
<keyword evidence="4" id="KW-0378">Hydrolase</keyword>
<sequence length="325" mass="35938">MSVLALLLALVFSCSALNAQSVTVIVDKSGSGNFTNVQQAIDWVPANNNRWIRIHVKAGTYTEKVTVPANKPYILLEGGSRARTIIQSSGHGSVVGTSTFTVSADNFVASRITFQNTYNKLILRDEDAVPDASMERAPAFMIYGDKASFYGCGFVSLQDTLSDMQGRHYFNRCYIEGAVDFIWGSGQSIYEGCAIYSRNAGTTNFITAQGRDSPNDNSGFVFKYCTVNGDDTTFLGRVYRAYSRVVFFKSTLGSHVAPRGWFAWNFKGQEDLTTYVEEGCSGPGAKKSKRVKWMKTLGPAKLIKLVSTRKYINTDRWIEAQPRPS</sequence>
<dbReference type="InterPro" id="IPR011050">
    <property type="entry name" value="Pectin_lyase_fold/virulence"/>
</dbReference>
<dbReference type="Gene3D" id="2.160.20.10">
    <property type="entry name" value="Single-stranded right-handed beta-helix, Pectin lyase-like"/>
    <property type="match status" value="1"/>
</dbReference>
<dbReference type="GO" id="GO:0042545">
    <property type="term" value="P:cell wall modification"/>
    <property type="evidence" value="ECO:0007669"/>
    <property type="project" value="InterPro"/>
</dbReference>
<evidence type="ECO:0000256" key="2">
    <source>
        <dbReference type="ARBA" id="ARBA00008891"/>
    </source>
</evidence>
<evidence type="ECO:0000256" key="5">
    <source>
        <dbReference type="ARBA" id="ARBA00023085"/>
    </source>
</evidence>
<dbReference type="UniPathway" id="UPA00545">
    <property type="reaction ID" value="UER00823"/>
</dbReference>